<evidence type="ECO:0000256" key="3">
    <source>
        <dbReference type="ARBA" id="ARBA00022801"/>
    </source>
</evidence>
<comment type="caution">
    <text evidence="6">The sequence shown here is derived from an EMBL/GenBank/DDBJ whole genome shotgun (WGS) entry which is preliminary data.</text>
</comment>
<evidence type="ECO:0000256" key="1">
    <source>
        <dbReference type="ARBA" id="ARBA00010541"/>
    </source>
</evidence>
<name>A0A9W7G6W2_9STRA</name>
<dbReference type="AlphaFoldDB" id="A0A9W7G6W2"/>
<evidence type="ECO:0000313" key="6">
    <source>
        <dbReference type="EMBL" id="GMI37793.1"/>
    </source>
</evidence>
<dbReference type="PANTHER" id="PTHR43343:SF3">
    <property type="entry name" value="PROTEASE DO-LIKE 8, CHLOROPLASTIC"/>
    <property type="match status" value="1"/>
</dbReference>
<keyword evidence="4" id="KW-0843">Virulence</keyword>
<dbReference type="Gene3D" id="2.40.10.10">
    <property type="entry name" value="Trypsin-like serine proteases"/>
    <property type="match status" value="2"/>
</dbReference>
<feature type="domain" description="PDZ" evidence="5">
    <location>
        <begin position="309"/>
        <end position="396"/>
    </location>
</feature>
<dbReference type="OrthoDB" id="4217619at2759"/>
<evidence type="ECO:0000256" key="4">
    <source>
        <dbReference type="ARBA" id="ARBA00023026"/>
    </source>
</evidence>
<evidence type="ECO:0000256" key="2">
    <source>
        <dbReference type="ARBA" id="ARBA00022670"/>
    </source>
</evidence>
<dbReference type="InterPro" id="IPR009003">
    <property type="entry name" value="Peptidase_S1_PA"/>
</dbReference>
<dbReference type="SUPFAM" id="SSF50156">
    <property type="entry name" value="PDZ domain-like"/>
    <property type="match status" value="1"/>
</dbReference>
<dbReference type="InterPro" id="IPR051201">
    <property type="entry name" value="Chloro_Bact_Ser_Proteases"/>
</dbReference>
<dbReference type="Proteomes" id="UP001165065">
    <property type="component" value="Unassembled WGS sequence"/>
</dbReference>
<dbReference type="PANTHER" id="PTHR43343">
    <property type="entry name" value="PEPTIDASE S12"/>
    <property type="match status" value="1"/>
</dbReference>
<comment type="similarity">
    <text evidence="1">Belongs to the peptidase S1C family.</text>
</comment>
<dbReference type="Pfam" id="PF13180">
    <property type="entry name" value="PDZ_2"/>
    <property type="match status" value="1"/>
</dbReference>
<evidence type="ECO:0000313" key="7">
    <source>
        <dbReference type="Proteomes" id="UP001165065"/>
    </source>
</evidence>
<dbReference type="InterPro" id="IPR001940">
    <property type="entry name" value="Peptidase_S1C"/>
</dbReference>
<dbReference type="Pfam" id="PF13365">
    <property type="entry name" value="Trypsin_2"/>
    <property type="match status" value="1"/>
</dbReference>
<keyword evidence="3" id="KW-0378">Hydrolase</keyword>
<dbReference type="GO" id="GO:0004252">
    <property type="term" value="F:serine-type endopeptidase activity"/>
    <property type="evidence" value="ECO:0007669"/>
    <property type="project" value="InterPro"/>
</dbReference>
<dbReference type="InterPro" id="IPR043504">
    <property type="entry name" value="Peptidase_S1_PA_chymotrypsin"/>
</dbReference>
<dbReference type="InterPro" id="IPR001478">
    <property type="entry name" value="PDZ"/>
</dbReference>
<dbReference type="EMBL" id="BRYA01000076">
    <property type="protein sequence ID" value="GMI37793.1"/>
    <property type="molecule type" value="Genomic_DNA"/>
</dbReference>
<reference evidence="7" key="1">
    <citation type="journal article" date="2023" name="Commun. Biol.">
        <title>Genome analysis of Parmales, the sister group of diatoms, reveals the evolutionary specialization of diatoms from phago-mixotrophs to photoautotrophs.</title>
        <authorList>
            <person name="Ban H."/>
            <person name="Sato S."/>
            <person name="Yoshikawa S."/>
            <person name="Yamada K."/>
            <person name="Nakamura Y."/>
            <person name="Ichinomiya M."/>
            <person name="Sato N."/>
            <person name="Blanc-Mathieu R."/>
            <person name="Endo H."/>
            <person name="Kuwata A."/>
            <person name="Ogata H."/>
        </authorList>
    </citation>
    <scope>NUCLEOTIDE SEQUENCE [LARGE SCALE GENOMIC DNA]</scope>
</reference>
<protein>
    <recommendedName>
        <fullName evidence="5">PDZ domain-containing protein</fullName>
    </recommendedName>
</protein>
<keyword evidence="2" id="KW-0645">Protease</keyword>
<dbReference type="InterPro" id="IPR036034">
    <property type="entry name" value="PDZ_sf"/>
</dbReference>
<dbReference type="Gene3D" id="2.30.42.10">
    <property type="match status" value="1"/>
</dbReference>
<dbReference type="SUPFAM" id="SSF50494">
    <property type="entry name" value="Trypsin-like serine proteases"/>
    <property type="match status" value="1"/>
</dbReference>
<dbReference type="GO" id="GO:0006508">
    <property type="term" value="P:proteolysis"/>
    <property type="evidence" value="ECO:0007669"/>
    <property type="project" value="UniProtKB-KW"/>
</dbReference>
<sequence>MFLFLIFLLHNGSSYRTPRTSQKLDRRAWFKRSIPLITASTSWIAAPASHAISAIDTNLNPAQAPLNLQPNEQQTIKVFKQASPSVVNIDTFRGSKVIPNIEVPLGTGSGFVWDDFGHVVTNFHVIRQANQDSIAVTVIQPSGERVTVKGTVVGIDEDKDVAVLKLPLLDPLRKSYNWVPISRPHGSFSPNGAENVIPRLPLVVGQTAVAIGNPYGLDHSLSVGVVSGLNREVRAPTGRPIEGVIQTDAAINPGNSGGVLLDSSGRLIGMNTAIYSASGGSSGIGFAIPFDTLAYSVTNVIRTGKVIRPVLGISYLETNRAALLGIGRGVLVLDVPEGSECAKAGLRGTKKRGDSGVSLGDIIVSFDGNRIDREADLFKYMESHKIGDVVSLGLKRIIEEVEEVKVGGEEGEGEGGGIMVNPRKAEFEDVTIKTKLVSSEANRAAVVIEGDRRGEGKGGYHRVIPKEG</sequence>
<organism evidence="6 7">
    <name type="scientific">Triparma columacea</name>
    <dbReference type="NCBI Taxonomy" id="722753"/>
    <lineage>
        <taxon>Eukaryota</taxon>
        <taxon>Sar</taxon>
        <taxon>Stramenopiles</taxon>
        <taxon>Ochrophyta</taxon>
        <taxon>Bolidophyceae</taxon>
        <taxon>Parmales</taxon>
        <taxon>Triparmaceae</taxon>
        <taxon>Triparma</taxon>
    </lineage>
</organism>
<keyword evidence="7" id="KW-1185">Reference proteome</keyword>
<proteinExistence type="inferred from homology"/>
<evidence type="ECO:0000259" key="5">
    <source>
        <dbReference type="Pfam" id="PF13180"/>
    </source>
</evidence>
<gene>
    <name evidence="6" type="ORF">TrCOL_g12010</name>
</gene>
<accession>A0A9W7G6W2</accession>
<dbReference type="PRINTS" id="PR00834">
    <property type="entry name" value="PROTEASES2C"/>
</dbReference>